<sequence length="263" mass="30347">MVWCVEVAGIEEKVKVVGNWVGNVKSMEKPCDVKELSEMTLLQEVCFGDIVKAWTCNWYQLDNALDNSLEKLDDVKLRFVKYVVRLSYAEVKIFESKNMNNSCHTIASLINRLKFLFVTRINELGFVKQQRCALETLLKLGPEIVVKYVVRLSYAEVKIFEPKNMNNSCHTIASLLNFLGFGMRTLYNSLEKLDDVKLKELINEQGFVKQQRCALETLLKLGPEIGVILFAYNLVSESGVELEEEEKTIANPWPRIKDYRYWA</sequence>
<keyword evidence="2" id="KW-1185">Reference proteome</keyword>
<organism evidence="1 2">
    <name type="scientific">Mikania micrantha</name>
    <name type="common">bitter vine</name>
    <dbReference type="NCBI Taxonomy" id="192012"/>
    <lineage>
        <taxon>Eukaryota</taxon>
        <taxon>Viridiplantae</taxon>
        <taxon>Streptophyta</taxon>
        <taxon>Embryophyta</taxon>
        <taxon>Tracheophyta</taxon>
        <taxon>Spermatophyta</taxon>
        <taxon>Magnoliopsida</taxon>
        <taxon>eudicotyledons</taxon>
        <taxon>Gunneridae</taxon>
        <taxon>Pentapetalae</taxon>
        <taxon>asterids</taxon>
        <taxon>campanulids</taxon>
        <taxon>Asterales</taxon>
        <taxon>Asteraceae</taxon>
        <taxon>Asteroideae</taxon>
        <taxon>Heliantheae alliance</taxon>
        <taxon>Eupatorieae</taxon>
        <taxon>Mikania</taxon>
    </lineage>
</organism>
<gene>
    <name evidence="1" type="ORF">E3N88_17045</name>
</gene>
<protein>
    <submittedName>
        <fullName evidence="1">Uncharacterized protein</fullName>
    </submittedName>
</protein>
<comment type="caution">
    <text evidence="1">The sequence shown here is derived from an EMBL/GenBank/DDBJ whole genome shotgun (WGS) entry which is preliminary data.</text>
</comment>
<accession>A0A5N6NRY4</accession>
<reference evidence="1 2" key="1">
    <citation type="submission" date="2019-05" db="EMBL/GenBank/DDBJ databases">
        <title>Mikania micrantha, genome provides insights into the molecular mechanism of rapid growth.</title>
        <authorList>
            <person name="Liu B."/>
        </authorList>
    </citation>
    <scope>NUCLEOTIDE SEQUENCE [LARGE SCALE GENOMIC DNA]</scope>
    <source>
        <strain evidence="1">NLD-2019</strain>
        <tissue evidence="1">Leaf</tissue>
    </source>
</reference>
<proteinExistence type="predicted"/>
<dbReference type="Proteomes" id="UP000326396">
    <property type="component" value="Linkage Group LG17"/>
</dbReference>
<dbReference type="EMBL" id="SZYD01000009">
    <property type="protein sequence ID" value="KAD5317099.1"/>
    <property type="molecule type" value="Genomic_DNA"/>
</dbReference>
<evidence type="ECO:0000313" key="2">
    <source>
        <dbReference type="Proteomes" id="UP000326396"/>
    </source>
</evidence>
<dbReference type="AlphaFoldDB" id="A0A5N6NRY4"/>
<evidence type="ECO:0000313" key="1">
    <source>
        <dbReference type="EMBL" id="KAD5317099.1"/>
    </source>
</evidence>
<name>A0A5N6NRY4_9ASTR</name>